<organism evidence="2 3">
    <name type="scientific">Streptomyces kaempferi</name>
    <dbReference type="NCBI Taxonomy" id="333725"/>
    <lineage>
        <taxon>Bacteria</taxon>
        <taxon>Bacillati</taxon>
        <taxon>Actinomycetota</taxon>
        <taxon>Actinomycetes</taxon>
        <taxon>Kitasatosporales</taxon>
        <taxon>Streptomycetaceae</taxon>
        <taxon>Streptomyces</taxon>
    </lineage>
</organism>
<proteinExistence type="predicted"/>
<dbReference type="RefSeq" id="WP_329291291.1">
    <property type="nucleotide sequence ID" value="NZ_JBHSKH010000023.1"/>
</dbReference>
<protein>
    <submittedName>
        <fullName evidence="2">TIGR04222 domain-containing membrane protein</fullName>
    </submittedName>
</protein>
<gene>
    <name evidence="2" type="ORF">ACFQ5X_16320</name>
</gene>
<dbReference type="Proteomes" id="UP001597058">
    <property type="component" value="Unassembled WGS sequence"/>
</dbReference>
<evidence type="ECO:0000313" key="3">
    <source>
        <dbReference type="Proteomes" id="UP001597058"/>
    </source>
</evidence>
<dbReference type="EMBL" id="JBHTMM010000018">
    <property type="protein sequence ID" value="MFD1307409.1"/>
    <property type="molecule type" value="Genomic_DNA"/>
</dbReference>
<name>A0ABW3XCN5_9ACTN</name>
<sequence>MRPAGTGAAGLMPKVTRGAAMGDGMSEEPDPYAVALVRGGPRAAVTVAVLALRLRGAVVAGRPGTMRTSRAPALAEHPLERAVHPLERAVHASLYRPAGLGELLRRTGVRQALAQVRTELTEAGTFRTFPPGPTLGARRLLRRTRAERPLPTGREGLSRHDMLLAVALHGAGALTVLEPRFAVDAGLVGRGGTADKGLLPHSWGGGCGGSYTDGGGSDSGSGSG</sequence>
<accession>A0ABW3XCN5</accession>
<evidence type="ECO:0000313" key="2">
    <source>
        <dbReference type="EMBL" id="MFD1307409.1"/>
    </source>
</evidence>
<reference evidence="3" key="1">
    <citation type="journal article" date="2019" name="Int. J. Syst. Evol. Microbiol.">
        <title>The Global Catalogue of Microorganisms (GCM) 10K type strain sequencing project: providing services to taxonomists for standard genome sequencing and annotation.</title>
        <authorList>
            <consortium name="The Broad Institute Genomics Platform"/>
            <consortium name="The Broad Institute Genome Sequencing Center for Infectious Disease"/>
            <person name="Wu L."/>
            <person name="Ma J."/>
        </authorList>
    </citation>
    <scope>NUCLEOTIDE SEQUENCE [LARGE SCALE GENOMIC DNA]</scope>
    <source>
        <strain evidence="3">CGMCC 4.7020</strain>
    </source>
</reference>
<feature type="region of interest" description="Disordered" evidence="1">
    <location>
        <begin position="205"/>
        <end position="224"/>
    </location>
</feature>
<comment type="caution">
    <text evidence="2">The sequence shown here is derived from an EMBL/GenBank/DDBJ whole genome shotgun (WGS) entry which is preliminary data.</text>
</comment>
<evidence type="ECO:0000256" key="1">
    <source>
        <dbReference type="SAM" id="MobiDB-lite"/>
    </source>
</evidence>
<dbReference type="InterPro" id="IPR026467">
    <property type="entry name" value="Ser/Gly_Cys_C_dom"/>
</dbReference>
<keyword evidence="3" id="KW-1185">Reference proteome</keyword>
<dbReference type="NCBIfam" id="TIGR04222">
    <property type="entry name" value="near_uncomplex"/>
    <property type="match status" value="1"/>
</dbReference>